<proteinExistence type="predicted"/>
<keyword evidence="4" id="KW-1185">Reference proteome</keyword>
<dbReference type="EMBL" id="CP115149">
    <property type="protein sequence ID" value="WBL37213.1"/>
    <property type="molecule type" value="Genomic_DNA"/>
</dbReference>
<dbReference type="RefSeq" id="WP_270057726.1">
    <property type="nucleotide sequence ID" value="NZ_CP115149.1"/>
</dbReference>
<evidence type="ECO:0000256" key="1">
    <source>
        <dbReference type="SAM" id="Phobius"/>
    </source>
</evidence>
<protein>
    <recommendedName>
        <fullName evidence="5">DUF2029 domain-containing protein</fullName>
    </recommendedName>
</protein>
<evidence type="ECO:0008006" key="5">
    <source>
        <dbReference type="Google" id="ProtNLM"/>
    </source>
</evidence>
<accession>A0ABY7MBD6</accession>
<keyword evidence="2" id="KW-0732">Signal</keyword>
<dbReference type="Proteomes" id="UP001212803">
    <property type="component" value="Chromosome"/>
</dbReference>
<name>A0ABY7MBD6_9CHLR</name>
<feature type="transmembrane region" description="Helical" evidence="1">
    <location>
        <begin position="192"/>
        <end position="213"/>
    </location>
</feature>
<keyword evidence="1" id="KW-0472">Membrane</keyword>
<keyword evidence="1" id="KW-0812">Transmembrane</keyword>
<reference evidence="3 4" key="1">
    <citation type="journal article" date="2023" name="ISME J.">
        <title>Thermophilic Dehalococcoidia with unusual traits shed light on an unexpected past.</title>
        <authorList>
            <person name="Palmer M."/>
            <person name="Covington J.K."/>
            <person name="Zhou E.M."/>
            <person name="Thomas S.C."/>
            <person name="Habib N."/>
            <person name="Seymour C.O."/>
            <person name="Lai D."/>
            <person name="Johnston J."/>
            <person name="Hashimi A."/>
            <person name="Jiao J.Y."/>
            <person name="Muok A.R."/>
            <person name="Liu L."/>
            <person name="Xian W.D."/>
            <person name="Zhi X.Y."/>
            <person name="Li M.M."/>
            <person name="Silva L.P."/>
            <person name="Bowen B.P."/>
            <person name="Louie K."/>
            <person name="Briegel A."/>
            <person name="Pett-Ridge J."/>
            <person name="Weber P.K."/>
            <person name="Tocheva E.I."/>
            <person name="Woyke T."/>
            <person name="Northen T.R."/>
            <person name="Mayali X."/>
            <person name="Li W.J."/>
            <person name="Hedlund B.P."/>
        </authorList>
    </citation>
    <scope>NUCLEOTIDE SEQUENCE [LARGE SCALE GENOMIC DNA]</scope>
    <source>
        <strain evidence="3 4">YIM 72310</strain>
    </source>
</reference>
<feature type="transmembrane region" description="Helical" evidence="1">
    <location>
        <begin position="362"/>
        <end position="382"/>
    </location>
</feature>
<gene>
    <name evidence="3" type="ORF">O0235_06500</name>
</gene>
<feature type="chain" id="PRO_5047155424" description="DUF2029 domain-containing protein" evidence="2">
    <location>
        <begin position="18"/>
        <end position="399"/>
    </location>
</feature>
<feature type="transmembrane region" description="Helical" evidence="1">
    <location>
        <begin position="105"/>
        <end position="123"/>
    </location>
</feature>
<feature type="transmembrane region" description="Helical" evidence="1">
    <location>
        <begin position="78"/>
        <end position="99"/>
    </location>
</feature>
<evidence type="ECO:0000313" key="3">
    <source>
        <dbReference type="EMBL" id="WBL37213.1"/>
    </source>
</evidence>
<feature type="signal peptide" evidence="2">
    <location>
        <begin position="1"/>
        <end position="17"/>
    </location>
</feature>
<organism evidence="3 4">
    <name type="scientific">Tepidiforma flava</name>
    <dbReference type="NCBI Taxonomy" id="3004094"/>
    <lineage>
        <taxon>Bacteria</taxon>
        <taxon>Bacillati</taxon>
        <taxon>Chloroflexota</taxon>
        <taxon>Tepidiformia</taxon>
        <taxon>Tepidiformales</taxon>
        <taxon>Tepidiformaceae</taxon>
        <taxon>Tepidiforma</taxon>
    </lineage>
</organism>
<keyword evidence="1" id="KW-1133">Transmembrane helix</keyword>
<feature type="transmembrane region" description="Helical" evidence="1">
    <location>
        <begin position="130"/>
        <end position="149"/>
    </location>
</feature>
<feature type="transmembrane region" description="Helical" evidence="1">
    <location>
        <begin position="262"/>
        <end position="282"/>
    </location>
</feature>
<evidence type="ECO:0000256" key="2">
    <source>
        <dbReference type="SAM" id="SignalP"/>
    </source>
</evidence>
<sequence length="399" mass="41725">MPRALLFPLLLPAAAAAAVLAFTDLRFEGTAAFADPGWDRHYYLEAARSGPWDFHIAPYCWRVLVPLLAWAAPLPLQWTFFAAAFAGALAAGAATWRLLRCEGHPPGLAAAGVLLLFAAGWGLRYQLADFWLPDAAATAAITLCLLFAARGQPRAFAAALFAGALAKESALIAAPLALAFADRLPGSRRRQLATGALALLPGAAAAVLVRLAIPAWNDDAGYIASLPPVISRFPDIVAHYDYRALLRDVGWQQRVLGFDGRLARALTFGTFGPLTAALAFAGAAAKPRLAARLAPVVLLAWAQLLVARDTERLVAMAAPAVCWLAVEGAAAACRRGFARPADAALGAAGAFALTLANGREAFGLDLAAQGLLTAAVVVALAVRRRFERARAGAGLSPRG</sequence>
<evidence type="ECO:0000313" key="4">
    <source>
        <dbReference type="Proteomes" id="UP001212803"/>
    </source>
</evidence>
<feature type="transmembrane region" description="Helical" evidence="1">
    <location>
        <begin position="155"/>
        <end position="180"/>
    </location>
</feature>